<dbReference type="SUPFAM" id="SSF56112">
    <property type="entry name" value="Protein kinase-like (PK-like)"/>
    <property type="match status" value="1"/>
</dbReference>
<evidence type="ECO:0000259" key="3">
    <source>
        <dbReference type="Pfam" id="PF01636"/>
    </source>
</evidence>
<keyword evidence="2" id="KW-0812">Transmembrane</keyword>
<feature type="transmembrane region" description="Helical" evidence="2">
    <location>
        <begin position="496"/>
        <end position="516"/>
    </location>
</feature>
<feature type="compositionally biased region" description="Low complexity" evidence="1">
    <location>
        <begin position="1"/>
        <end position="19"/>
    </location>
</feature>
<gene>
    <name evidence="4" type="ORF">FRACA_3340004</name>
</gene>
<dbReference type="Proteomes" id="UP000234331">
    <property type="component" value="Unassembled WGS sequence"/>
</dbReference>
<evidence type="ECO:0000313" key="4">
    <source>
        <dbReference type="EMBL" id="SNQ49466.1"/>
    </source>
</evidence>
<evidence type="ECO:0000256" key="2">
    <source>
        <dbReference type="SAM" id="Phobius"/>
    </source>
</evidence>
<sequence length="528" mass="56043">MTTRRSASRPPDRPAGPASTRESPAYPSAEDYIRAVQRPDVVFDRPDLAAATFDTHPMLGIPVPASGSTAVVFRATVGGTPQALRFFTRDDASTQQRYTALNTWFTERGLTGDVAACQWVERAILVNGQRWPMVQMEWVAGRPLDQHVEDLVDDDNRDALATLAGAWRDLLRRAQAARFAHGDLQHGNVLVDDTGRPRLVDFDSSWIAPFEGLPPPSEGGHRNYQPENRVWGPWMDTFPGLVIYLSLLALAREPTQWDQLNDGENLLFGRRDYQPPHQTQAWTRVDRLHDPEIDRLAARLRACCAPDWTASTDLEALLQAPLPWWTRTTATTTATTATSATSAASAASTPPVPPAPAPARPSRLDQTGGANASPWPDVPTTVGASPAPPQPGATWWQQTGGSTPPLSPPARTQAAPAGTPTASPPAPPAGGSPSATRAGRGNRGRSAGAAGPGPAAGRGRSAGRALRALGRALPVAVVAMAVWAVLVGALSPALGLAGAAAFALVPVLLVLFLFAIRARRRRGPPGGT</sequence>
<feature type="compositionally biased region" description="Polar residues" evidence="1">
    <location>
        <begin position="395"/>
        <end position="404"/>
    </location>
</feature>
<dbReference type="Pfam" id="PF01636">
    <property type="entry name" value="APH"/>
    <property type="match status" value="1"/>
</dbReference>
<organism evidence="4 5">
    <name type="scientific">Frankia canadensis</name>
    <dbReference type="NCBI Taxonomy" id="1836972"/>
    <lineage>
        <taxon>Bacteria</taxon>
        <taxon>Bacillati</taxon>
        <taxon>Actinomycetota</taxon>
        <taxon>Actinomycetes</taxon>
        <taxon>Frankiales</taxon>
        <taxon>Frankiaceae</taxon>
        <taxon>Frankia</taxon>
    </lineage>
</organism>
<name>A0A2I2KUY0_9ACTN</name>
<evidence type="ECO:0000256" key="1">
    <source>
        <dbReference type="SAM" id="MobiDB-lite"/>
    </source>
</evidence>
<keyword evidence="2" id="KW-1133">Transmembrane helix</keyword>
<evidence type="ECO:0000313" key="5">
    <source>
        <dbReference type="Proteomes" id="UP000234331"/>
    </source>
</evidence>
<feature type="compositionally biased region" description="Low complexity" evidence="1">
    <location>
        <begin position="431"/>
        <end position="449"/>
    </location>
</feature>
<feature type="domain" description="Aminoglycoside phosphotransferase" evidence="3">
    <location>
        <begin position="150"/>
        <end position="205"/>
    </location>
</feature>
<feature type="region of interest" description="Disordered" evidence="1">
    <location>
        <begin position="1"/>
        <end position="28"/>
    </location>
</feature>
<keyword evidence="5" id="KW-1185">Reference proteome</keyword>
<dbReference type="EMBL" id="FZMO01000262">
    <property type="protein sequence ID" value="SNQ49466.1"/>
    <property type="molecule type" value="Genomic_DNA"/>
</dbReference>
<proteinExistence type="predicted"/>
<feature type="region of interest" description="Disordered" evidence="1">
    <location>
        <begin position="333"/>
        <end position="460"/>
    </location>
</feature>
<dbReference type="AlphaFoldDB" id="A0A2I2KUY0"/>
<dbReference type="RefSeq" id="WP_279354668.1">
    <property type="nucleotide sequence ID" value="NZ_FZMO01000262.1"/>
</dbReference>
<feature type="compositionally biased region" description="Low complexity" evidence="1">
    <location>
        <begin position="333"/>
        <end position="349"/>
    </location>
</feature>
<dbReference type="InterPro" id="IPR011009">
    <property type="entry name" value="Kinase-like_dom_sf"/>
</dbReference>
<dbReference type="Gene3D" id="1.10.510.10">
    <property type="entry name" value="Transferase(Phosphotransferase) domain 1"/>
    <property type="match status" value="1"/>
</dbReference>
<feature type="compositionally biased region" description="Pro residues" evidence="1">
    <location>
        <begin position="350"/>
        <end position="359"/>
    </location>
</feature>
<accession>A0A2I2KUY0</accession>
<feature type="transmembrane region" description="Helical" evidence="2">
    <location>
        <begin position="468"/>
        <end position="490"/>
    </location>
</feature>
<reference evidence="4 5" key="1">
    <citation type="submission" date="2017-06" db="EMBL/GenBank/DDBJ databases">
        <authorList>
            <person name="Kim H.J."/>
            <person name="Triplett B.A."/>
        </authorList>
    </citation>
    <scope>NUCLEOTIDE SEQUENCE [LARGE SCALE GENOMIC DNA]</scope>
    <source>
        <strain evidence="4">FRACA_ARgP5</strain>
    </source>
</reference>
<dbReference type="InterPro" id="IPR002575">
    <property type="entry name" value="Aminoglycoside_PTrfase"/>
</dbReference>
<feature type="compositionally biased region" description="Low complexity" evidence="1">
    <location>
        <begin position="409"/>
        <end position="421"/>
    </location>
</feature>
<protein>
    <recommendedName>
        <fullName evidence="3">Aminoglycoside phosphotransferase domain-containing protein</fullName>
    </recommendedName>
</protein>
<keyword evidence="2" id="KW-0472">Membrane</keyword>